<dbReference type="SUPFAM" id="SSF56399">
    <property type="entry name" value="ADP-ribosylation"/>
    <property type="match status" value="1"/>
</dbReference>
<feature type="non-terminal residue" evidence="3">
    <location>
        <position position="1"/>
    </location>
</feature>
<proteinExistence type="predicted"/>
<dbReference type="Gene3D" id="1.10.150.50">
    <property type="entry name" value="Transcription Factor, Ets-1"/>
    <property type="match status" value="1"/>
</dbReference>
<feature type="domain" description="SAM" evidence="1">
    <location>
        <begin position="9"/>
        <end position="75"/>
    </location>
</feature>
<dbReference type="InterPro" id="IPR001660">
    <property type="entry name" value="SAM"/>
</dbReference>
<evidence type="ECO:0000259" key="1">
    <source>
        <dbReference type="PROSITE" id="PS50105"/>
    </source>
</evidence>
<dbReference type="SMART" id="SM00454">
    <property type="entry name" value="SAM"/>
    <property type="match status" value="1"/>
</dbReference>
<dbReference type="EMBL" id="CAJOBC010087020">
    <property type="protein sequence ID" value="CAF4351404.1"/>
    <property type="molecule type" value="Genomic_DNA"/>
</dbReference>
<evidence type="ECO:0000313" key="2">
    <source>
        <dbReference type="EMBL" id="CAF1379724.1"/>
    </source>
</evidence>
<dbReference type="Proteomes" id="UP000682733">
    <property type="component" value="Unassembled WGS sequence"/>
</dbReference>
<dbReference type="AlphaFoldDB" id="A0A815S6F4"/>
<keyword evidence="6" id="KW-1185">Reference proteome</keyword>
<dbReference type="Proteomes" id="UP000677228">
    <property type="component" value="Unassembled WGS sequence"/>
</dbReference>
<protein>
    <recommendedName>
        <fullName evidence="1">SAM domain-containing protein</fullName>
    </recommendedName>
</protein>
<dbReference type="InterPro" id="IPR013761">
    <property type="entry name" value="SAM/pointed_sf"/>
</dbReference>
<organism evidence="3 6">
    <name type="scientific">Didymodactylos carnosus</name>
    <dbReference type="NCBI Taxonomy" id="1234261"/>
    <lineage>
        <taxon>Eukaryota</taxon>
        <taxon>Metazoa</taxon>
        <taxon>Spiralia</taxon>
        <taxon>Gnathifera</taxon>
        <taxon>Rotifera</taxon>
        <taxon>Eurotatoria</taxon>
        <taxon>Bdelloidea</taxon>
        <taxon>Philodinida</taxon>
        <taxon>Philodinidae</taxon>
        <taxon>Didymodactylos</taxon>
    </lineage>
</organism>
<reference evidence="3" key="1">
    <citation type="submission" date="2021-02" db="EMBL/GenBank/DDBJ databases">
        <authorList>
            <person name="Nowell W R."/>
        </authorList>
    </citation>
    <scope>NUCLEOTIDE SEQUENCE</scope>
</reference>
<dbReference type="Pfam" id="PF07647">
    <property type="entry name" value="SAM_2"/>
    <property type="match status" value="1"/>
</dbReference>
<dbReference type="GO" id="GO:0003950">
    <property type="term" value="F:NAD+ poly-ADP-ribosyltransferase activity"/>
    <property type="evidence" value="ECO:0007669"/>
    <property type="project" value="InterPro"/>
</dbReference>
<evidence type="ECO:0000313" key="3">
    <source>
        <dbReference type="EMBL" id="CAF1487719.1"/>
    </source>
</evidence>
<dbReference type="EMBL" id="CAJNOQ010021532">
    <property type="protein sequence ID" value="CAF1487719.1"/>
    <property type="molecule type" value="Genomic_DNA"/>
</dbReference>
<dbReference type="EMBL" id="CAJNOK010024660">
    <property type="protein sequence ID" value="CAF1379724.1"/>
    <property type="molecule type" value="Genomic_DNA"/>
</dbReference>
<sequence>VDIADYKYWTIDDVCRWVRSLGTAYEEYISKFQSHGIDGRTLIEAIDDEGLQEIGIPVKIHRRKILLTLSKLKQDTAAENSDAIESKRTFYDGFDGDFTLPVHRDELSENRYDKVSSCQISTNSELYARISGWIGSLPSGRTIEKIEIVSNAARYRLFLAQMESVEKRQDKPAFQAHLSSESNPEERQRVLDRLSTLCQQVSHNRRARIVRMWHGCRTSTLEDLLRDGFTALGRLDDGWYGKAMYFTSSAKYATHYIEGTDGCLILCYVIILNPFPVIADDALPNVSPNKFRFYGRGNHKRYQCHYALVSPTDGENTADCRPPPSGINDAVYDELAVFQEVNILPQIVVHLK</sequence>
<dbReference type="SUPFAM" id="SSF47769">
    <property type="entry name" value="SAM/Pointed domain"/>
    <property type="match status" value="1"/>
</dbReference>
<evidence type="ECO:0000313" key="6">
    <source>
        <dbReference type="Proteomes" id="UP000663829"/>
    </source>
</evidence>
<dbReference type="CDD" id="cd09487">
    <property type="entry name" value="SAM_superfamily"/>
    <property type="match status" value="1"/>
</dbReference>
<comment type="caution">
    <text evidence="3">The sequence shown here is derived from an EMBL/GenBank/DDBJ whole genome shotgun (WGS) entry which is preliminary data.</text>
</comment>
<dbReference type="Pfam" id="PF00644">
    <property type="entry name" value="PARP"/>
    <property type="match status" value="1"/>
</dbReference>
<dbReference type="InterPro" id="IPR012317">
    <property type="entry name" value="Poly(ADP-ribose)pol_cat_dom"/>
</dbReference>
<dbReference type="PROSITE" id="PS50105">
    <property type="entry name" value="SAM_DOMAIN"/>
    <property type="match status" value="1"/>
</dbReference>
<dbReference type="Proteomes" id="UP000681722">
    <property type="component" value="Unassembled WGS sequence"/>
</dbReference>
<evidence type="ECO:0000313" key="5">
    <source>
        <dbReference type="EMBL" id="CAF4351404.1"/>
    </source>
</evidence>
<dbReference type="OrthoDB" id="10050822at2759"/>
<evidence type="ECO:0000313" key="4">
    <source>
        <dbReference type="EMBL" id="CAF4188275.1"/>
    </source>
</evidence>
<accession>A0A815S6F4</accession>
<dbReference type="EMBL" id="CAJOBA010046349">
    <property type="protein sequence ID" value="CAF4188275.1"/>
    <property type="molecule type" value="Genomic_DNA"/>
</dbReference>
<dbReference type="Proteomes" id="UP000663829">
    <property type="component" value="Unassembled WGS sequence"/>
</dbReference>
<dbReference type="Gene3D" id="3.90.228.10">
    <property type="match status" value="1"/>
</dbReference>
<gene>
    <name evidence="3" type="ORF">GPM918_LOCUS36112</name>
    <name evidence="2" type="ORF">OVA965_LOCUS32052</name>
    <name evidence="5" type="ORF">SRO942_LOCUS36839</name>
    <name evidence="4" type="ORF">TMI583_LOCUS32905</name>
</gene>
<name>A0A815S6F4_9BILA</name>